<comment type="caution">
    <text evidence="2">The sequence shown here is derived from an EMBL/GenBank/DDBJ whole genome shotgun (WGS) entry which is preliminary data.</text>
</comment>
<gene>
    <name evidence="2" type="ORF">HK105_200768</name>
</gene>
<dbReference type="EMBL" id="JADGIZ020000002">
    <property type="protein sequence ID" value="KAL2919851.1"/>
    <property type="molecule type" value="Genomic_DNA"/>
</dbReference>
<name>A0ABR4NJY7_9FUNG</name>
<accession>A0ABR4NJY7</accession>
<evidence type="ECO:0000256" key="1">
    <source>
        <dbReference type="SAM" id="MobiDB-lite"/>
    </source>
</evidence>
<evidence type="ECO:0000313" key="3">
    <source>
        <dbReference type="Proteomes" id="UP001527925"/>
    </source>
</evidence>
<keyword evidence="3" id="KW-1185">Reference proteome</keyword>
<dbReference type="Proteomes" id="UP001527925">
    <property type="component" value="Unassembled WGS sequence"/>
</dbReference>
<sequence length="115" mass="12810">MQQIFGSDSPDPHFGTREPAPLPFRPYRYALRCAETSRKELERDAALGKGRPPQFKVDRSLGGYRGQQVQAQTQAQALEGETATADAFSQNEPFLLHRPSDVGASVFDYQVRLGQ</sequence>
<evidence type="ECO:0000313" key="2">
    <source>
        <dbReference type="EMBL" id="KAL2919851.1"/>
    </source>
</evidence>
<reference evidence="2 3" key="1">
    <citation type="submission" date="2023-09" db="EMBL/GenBank/DDBJ databases">
        <title>Pangenome analysis of Batrachochytrium dendrobatidis and related Chytrids.</title>
        <authorList>
            <person name="Yacoub M.N."/>
            <person name="Stajich J.E."/>
            <person name="James T.Y."/>
        </authorList>
    </citation>
    <scope>NUCLEOTIDE SEQUENCE [LARGE SCALE GENOMIC DNA]</scope>
    <source>
        <strain evidence="2 3">JEL0888</strain>
    </source>
</reference>
<proteinExistence type="predicted"/>
<protein>
    <submittedName>
        <fullName evidence="2">Uncharacterized protein</fullName>
    </submittedName>
</protein>
<feature type="region of interest" description="Disordered" evidence="1">
    <location>
        <begin position="1"/>
        <end position="21"/>
    </location>
</feature>
<organism evidence="2 3">
    <name type="scientific">Polyrhizophydium stewartii</name>
    <dbReference type="NCBI Taxonomy" id="2732419"/>
    <lineage>
        <taxon>Eukaryota</taxon>
        <taxon>Fungi</taxon>
        <taxon>Fungi incertae sedis</taxon>
        <taxon>Chytridiomycota</taxon>
        <taxon>Chytridiomycota incertae sedis</taxon>
        <taxon>Chytridiomycetes</taxon>
        <taxon>Rhizophydiales</taxon>
        <taxon>Rhizophydiales incertae sedis</taxon>
        <taxon>Polyrhizophydium</taxon>
    </lineage>
</organism>